<comment type="similarity">
    <text evidence="1">Belongs to the ATP-dependent DNA ligase family.</text>
</comment>
<keyword evidence="5" id="KW-0539">Nucleus</keyword>
<feature type="region of interest" description="Disordered" evidence="6">
    <location>
        <begin position="878"/>
        <end position="937"/>
    </location>
</feature>
<dbReference type="Gene3D" id="2.40.50.140">
    <property type="entry name" value="Nucleic acid-binding proteins"/>
    <property type="match status" value="1"/>
</dbReference>
<evidence type="ECO:0000256" key="3">
    <source>
        <dbReference type="ARBA" id="ARBA00022741"/>
    </source>
</evidence>
<dbReference type="PANTHER" id="PTHR45997:SF2">
    <property type="entry name" value="ATP DEPENDENT DNA LIGASE DOMAIN PROTEIN (AFU_ORTHOLOGUE AFUA_5G02430)"/>
    <property type="match status" value="1"/>
</dbReference>
<dbReference type="Pfam" id="PF01068">
    <property type="entry name" value="DNA_ligase_A_M"/>
    <property type="match status" value="1"/>
</dbReference>
<feature type="compositionally biased region" description="Polar residues" evidence="6">
    <location>
        <begin position="879"/>
        <end position="894"/>
    </location>
</feature>
<feature type="compositionally biased region" description="Basic and acidic residues" evidence="6">
    <location>
        <begin position="783"/>
        <end position="794"/>
    </location>
</feature>
<evidence type="ECO:0000313" key="8">
    <source>
        <dbReference type="EMBL" id="CAK7268586.1"/>
    </source>
</evidence>
<keyword evidence="4" id="KW-0067">ATP-binding</keyword>
<sequence>MPFSFDHVCNLFQQIEDLPPARRNQPGVVKQLIYAWFAAHRTAVEEMVNGTDTDTESATTSPPAAAASSAVALLSTLLPDRRTDRVYGLQARSLQRTLVRALGLGHSRISELSRWMQPCRDGTDGPVDLADCVEAILHRTPNPVPAVPVSVEEVDAVLQSVAAQCRFSGPAIRGTAARDLPYAQLLTRIYQRLDARGAKWFTRVILKDLRPVVLDSAAVARSFHRDLPLALQVHDDLAAAVQTLRQEANQTTGGRACPPRPQLGTKVGRQRWIKGRSIENCISLAGPQRISCEHKLDGEYVQVHIDLTRDRHGTIQLFSKSGKDSTWDREQLHGAIRDSLRLGQPGCPLKSGCILEGEMLAYDDRNHKVLDFDAIRRHVSRSGTRLYVDPREEAEARHCQEHLMIVYYDVLAVDEESLLPMRHGERFRRLQSLITCRAGYAEVVPREVIDFAATTAPAALRRAFARCLTARLEGLVLKPEDRPYFHLPGDGAGAGSPCIIKLKRGYVGGFGEAGDLAIVGAYYDAAKAREYPAELRGLHWTHFYLGCLDTTRSTRGRPRFIVTNVVTLPTAQMSTFLKYCRPRTVRLGKRKRSETPRDIQVSDSQLPFDVARLEPSLVVGQNSPTDWFADPPVVEIRCFSFHRQGYGQFWSPRFPNVVKFHFDRSGLTDVLTYAEIQIMAEEATRSNPAALETAAEDDGNAREEREWEERLKKADRRGIAVDAETSQSSSASTASQTLLRPAASPDKSRSTAATATPLATLPQARANGGPIEVDSQASVIVVEPEKASYDDKENSQQSQKNGVTIIDLTREDDTGDDGVGSNAEAAGVSTPKPTATGAPPSDPATPRQLKTPRQAASPLLPASCSPIDIVSSLAAWMSDASQTGSQDSQATETEATLRESRQTPRKRLLSQDAATLYAAVSPPIYTSERDSKRGRHH</sequence>
<dbReference type="InterPro" id="IPR012308">
    <property type="entry name" value="DNA_ligase_ATP-dep_N"/>
</dbReference>
<organism evidence="8 9">
    <name type="scientific">Sporothrix epigloea</name>
    <dbReference type="NCBI Taxonomy" id="1892477"/>
    <lineage>
        <taxon>Eukaryota</taxon>
        <taxon>Fungi</taxon>
        <taxon>Dikarya</taxon>
        <taxon>Ascomycota</taxon>
        <taxon>Pezizomycotina</taxon>
        <taxon>Sordariomycetes</taxon>
        <taxon>Sordariomycetidae</taxon>
        <taxon>Ophiostomatales</taxon>
        <taxon>Ophiostomataceae</taxon>
        <taxon>Sporothrix</taxon>
    </lineage>
</organism>
<dbReference type="PROSITE" id="PS50160">
    <property type="entry name" value="DNA_LIGASE_A3"/>
    <property type="match status" value="1"/>
</dbReference>
<feature type="compositionally biased region" description="Low complexity" evidence="6">
    <location>
        <begin position="725"/>
        <end position="737"/>
    </location>
</feature>
<gene>
    <name evidence="8" type="ORF">SEPCBS119000_003136</name>
</gene>
<accession>A0ABP0DLY8</accession>
<dbReference type="InterPro" id="IPR012310">
    <property type="entry name" value="DNA_ligase_ATP-dep_cent"/>
</dbReference>
<comment type="caution">
    <text evidence="8">The sequence shown here is derived from an EMBL/GenBank/DDBJ whole genome shotgun (WGS) entry which is preliminary data.</text>
</comment>
<dbReference type="EMBL" id="CAWUON010000038">
    <property type="protein sequence ID" value="CAK7268586.1"/>
    <property type="molecule type" value="Genomic_DNA"/>
</dbReference>
<keyword evidence="2" id="KW-0436">Ligase</keyword>
<dbReference type="InterPro" id="IPR036599">
    <property type="entry name" value="DNA_ligase_N_sf"/>
</dbReference>
<evidence type="ECO:0000313" key="9">
    <source>
        <dbReference type="Proteomes" id="UP001642502"/>
    </source>
</evidence>
<dbReference type="SUPFAM" id="SSF56091">
    <property type="entry name" value="DNA ligase/mRNA capping enzyme, catalytic domain"/>
    <property type="match status" value="1"/>
</dbReference>
<feature type="region of interest" description="Disordered" evidence="6">
    <location>
        <begin position="687"/>
        <end position="863"/>
    </location>
</feature>
<keyword evidence="9" id="KW-1185">Reference proteome</keyword>
<evidence type="ECO:0000256" key="2">
    <source>
        <dbReference type="ARBA" id="ARBA00022598"/>
    </source>
</evidence>
<evidence type="ECO:0000256" key="1">
    <source>
        <dbReference type="ARBA" id="ARBA00007572"/>
    </source>
</evidence>
<dbReference type="Gene3D" id="1.10.3260.10">
    <property type="entry name" value="DNA ligase, ATP-dependent, N-terminal domain"/>
    <property type="match status" value="1"/>
</dbReference>
<reference evidence="8 9" key="1">
    <citation type="submission" date="2024-01" db="EMBL/GenBank/DDBJ databases">
        <authorList>
            <person name="Allen C."/>
            <person name="Tagirdzhanova G."/>
        </authorList>
    </citation>
    <scope>NUCLEOTIDE SEQUENCE [LARGE SCALE GENOMIC DNA]</scope>
    <source>
        <strain evidence="8 9">CBS 119000</strain>
    </source>
</reference>
<feature type="compositionally biased region" description="Basic and acidic residues" evidence="6">
    <location>
        <begin position="699"/>
        <end position="719"/>
    </location>
</feature>
<evidence type="ECO:0000256" key="6">
    <source>
        <dbReference type="SAM" id="MobiDB-lite"/>
    </source>
</evidence>
<feature type="compositionally biased region" description="Low complexity" evidence="6">
    <location>
        <begin position="750"/>
        <end position="766"/>
    </location>
</feature>
<dbReference type="InterPro" id="IPR012340">
    <property type="entry name" value="NA-bd_OB-fold"/>
</dbReference>
<protein>
    <recommendedName>
        <fullName evidence="7">ATP-dependent DNA ligase family profile domain-containing protein</fullName>
    </recommendedName>
</protein>
<dbReference type="InterPro" id="IPR029710">
    <property type="entry name" value="LIG4"/>
</dbReference>
<dbReference type="Gene3D" id="3.30.470.30">
    <property type="entry name" value="DNA ligase/mRNA capping enzyme"/>
    <property type="match status" value="1"/>
</dbReference>
<evidence type="ECO:0000259" key="7">
    <source>
        <dbReference type="PROSITE" id="PS50160"/>
    </source>
</evidence>
<dbReference type="Proteomes" id="UP001642502">
    <property type="component" value="Unassembled WGS sequence"/>
</dbReference>
<keyword evidence="3" id="KW-0547">Nucleotide-binding</keyword>
<dbReference type="Pfam" id="PF04675">
    <property type="entry name" value="DNA_ligase_A_N"/>
    <property type="match status" value="1"/>
</dbReference>
<evidence type="ECO:0000256" key="5">
    <source>
        <dbReference type="ARBA" id="ARBA00023242"/>
    </source>
</evidence>
<name>A0ABP0DLY8_9PEZI</name>
<proteinExistence type="inferred from homology"/>
<evidence type="ECO:0000256" key="4">
    <source>
        <dbReference type="ARBA" id="ARBA00022840"/>
    </source>
</evidence>
<feature type="domain" description="ATP-dependent DNA ligase family profile" evidence="7">
    <location>
        <begin position="396"/>
        <end position="549"/>
    </location>
</feature>
<dbReference type="PANTHER" id="PTHR45997">
    <property type="entry name" value="DNA LIGASE 4"/>
    <property type="match status" value="1"/>
</dbReference>